<dbReference type="EC" id="3.6.4.-" evidence="9"/>
<evidence type="ECO:0000256" key="4">
    <source>
        <dbReference type="ARBA" id="ARBA00022801"/>
    </source>
</evidence>
<evidence type="ECO:0000256" key="3">
    <source>
        <dbReference type="ARBA" id="ARBA00022763"/>
    </source>
</evidence>
<gene>
    <name evidence="9 12" type="primary">mfd</name>
    <name evidence="12" type="ORF">H8S54_02890</name>
</gene>
<dbReference type="AlphaFoldDB" id="A0A8I0A8W0"/>
<evidence type="ECO:0000259" key="10">
    <source>
        <dbReference type="PROSITE" id="PS51192"/>
    </source>
</evidence>
<keyword evidence="7 9" id="KW-0238">DNA-binding</keyword>
<dbReference type="SUPFAM" id="SSF143517">
    <property type="entry name" value="TRCF domain-like"/>
    <property type="match status" value="1"/>
</dbReference>
<proteinExistence type="inferred from homology"/>
<feature type="domain" description="Helicase ATP-binding" evidence="10">
    <location>
        <begin position="580"/>
        <end position="741"/>
    </location>
</feature>
<dbReference type="GO" id="GO:0003684">
    <property type="term" value="F:damaged DNA binding"/>
    <property type="evidence" value="ECO:0007669"/>
    <property type="project" value="InterPro"/>
</dbReference>
<dbReference type="InterPro" id="IPR047112">
    <property type="entry name" value="RecG/Mfd"/>
</dbReference>
<protein>
    <recommendedName>
        <fullName evidence="9">Transcription-repair-coupling factor</fullName>
        <shortName evidence="9">TRCF</shortName>
        <ecNumber evidence="9">3.6.4.-</ecNumber>
    </recommendedName>
</protein>
<dbReference type="GO" id="GO:0000716">
    <property type="term" value="P:transcription-coupled nucleotide-excision repair, DNA damage recognition"/>
    <property type="evidence" value="ECO:0007669"/>
    <property type="project" value="UniProtKB-UniRule"/>
</dbReference>
<keyword evidence="6 9" id="KW-0067">ATP-binding</keyword>
<comment type="function">
    <text evidence="9">Couples transcription and DNA repair by recognizing RNA polymerase (RNAP) stalled at DNA lesions. Mediates ATP-dependent release of RNAP and its truncated transcript from the DNA, and recruitment of nucleotide excision repair machinery to the damaged site.</text>
</comment>
<dbReference type="PANTHER" id="PTHR47964">
    <property type="entry name" value="ATP-DEPENDENT DNA HELICASE HOMOLOG RECG, CHLOROPLASTIC"/>
    <property type="match status" value="1"/>
</dbReference>
<keyword evidence="8 9" id="KW-0234">DNA repair</keyword>
<dbReference type="Proteomes" id="UP000652847">
    <property type="component" value="Unassembled WGS sequence"/>
</dbReference>
<comment type="similarity">
    <text evidence="9">In the C-terminal section; belongs to the helicase family. RecG subfamily.</text>
</comment>
<dbReference type="InterPro" id="IPR004576">
    <property type="entry name" value="Mfd"/>
</dbReference>
<dbReference type="Pfam" id="PF17757">
    <property type="entry name" value="UvrB_inter"/>
    <property type="match status" value="1"/>
</dbReference>
<evidence type="ECO:0000256" key="9">
    <source>
        <dbReference type="HAMAP-Rule" id="MF_00969"/>
    </source>
</evidence>
<evidence type="ECO:0000256" key="1">
    <source>
        <dbReference type="ARBA" id="ARBA00022490"/>
    </source>
</evidence>
<dbReference type="HAMAP" id="MF_00969">
    <property type="entry name" value="TRCF"/>
    <property type="match status" value="1"/>
</dbReference>
<dbReference type="SUPFAM" id="SSF52540">
    <property type="entry name" value="P-loop containing nucleoside triphosphate hydrolases"/>
    <property type="match status" value="3"/>
</dbReference>
<dbReference type="InterPro" id="IPR014001">
    <property type="entry name" value="Helicase_ATP-bd"/>
</dbReference>
<dbReference type="Pfam" id="PF00270">
    <property type="entry name" value="DEAD"/>
    <property type="match status" value="1"/>
</dbReference>
<dbReference type="GO" id="GO:0005524">
    <property type="term" value="F:ATP binding"/>
    <property type="evidence" value="ECO:0007669"/>
    <property type="project" value="UniProtKB-UniRule"/>
</dbReference>
<evidence type="ECO:0000259" key="11">
    <source>
        <dbReference type="PROSITE" id="PS51194"/>
    </source>
</evidence>
<evidence type="ECO:0000313" key="13">
    <source>
        <dbReference type="Proteomes" id="UP000652847"/>
    </source>
</evidence>
<keyword evidence="13" id="KW-1185">Reference proteome</keyword>
<keyword evidence="5" id="KW-0347">Helicase</keyword>
<dbReference type="Pfam" id="PF00271">
    <property type="entry name" value="Helicase_C"/>
    <property type="match status" value="1"/>
</dbReference>
<evidence type="ECO:0000256" key="7">
    <source>
        <dbReference type="ARBA" id="ARBA00023125"/>
    </source>
</evidence>
<dbReference type="InterPro" id="IPR003711">
    <property type="entry name" value="CarD-like/TRCF_RID"/>
</dbReference>
<keyword evidence="1 9" id="KW-0963">Cytoplasm</keyword>
<dbReference type="NCBIfam" id="TIGR00580">
    <property type="entry name" value="mfd"/>
    <property type="match status" value="1"/>
</dbReference>
<sequence>MLSFTQPLKGMAEFEEIEKSLEKNQGIVQITGCLESQKAHLIHGLSGKAPLRLVIAGDERQAKETFEDLRFYNKDTLFYPAKDLLFFQADIQGNLLIRQRMCVVKALLEQEDLTVVTSIDGCMDYLMPLEEIGKKVLHFYGDSVINMDLLKKALVDLGYERVGQVEMPGQFSVRGGIVDIYCLTEENPWRIELWGDEVDSIRSFDAESQRSLENLDEIAIYPAVEWTSGKRLVSFPDYFPREKTLLFLDEPNRILENGLGVEEEYRQSRMHREEKGEQDLPVQWLCEFSKVQKELNKCRAVSLSALEPRAVEWNFAPEKFNLTVQSVTSYNSSFELLVEDLKKYKKQGYQIALLSGSRTRAERLAKDLRENDLNAFYGQDYDRQIHPGEIMVMYGHARKGFEYPLIKFAVITETDIFGQEQKKKKKKKTYNGKRIQDFAELSIGDYVVHEKHGLGIYRGIEKVEVDKVVKDYIKIEYRDGSNLYILATQLDALQKYSGADTAKTPKLNKLGNQEWNRTKSKVKGAVKNIAKELVKLYAVRQEKEGYVCGPDTVWQREFEEMFPYEETEDQLNAIEDTKRDMESTKIMDRLVCGDVGYGKTEVALRAAFKEVQESRQVVYLVPTTILAQQVYNTFIQRMKEFPVRVDLLCRFRTSAQQKKTIQDLKKGQVDIVIGTHRVLSKDVEYRNLGLLIIDEEQRFGVTHKEKIKQLKKDIDVLTLTATPIPRTLHMSMIGIRDMSVLEEPPMDRMPIQTYVMEYDEETVREAIGRELRRGGQVYYVYNRVTDIDEVALRISKLVPEARVDFAHGQMSERELERVMYDFINGDIDVLVSTTIIETGLDISNVNTMIIHDSDKYGLSQLYQLRGRIGRSNRTAYAFLMYRRNTMLREVAEKRLSAIREFTDLGSGFKIAMRDLELRGAGNLLGAQQHGHMNAVGYDLYCKMLSEAVKEAKGIHTMEDFETTIDLNMDAFIPDTYISNEFQKLDIYKRIAGIESQQEYDDMLEELIDRFGEPPKAVLNLLAIARLKAVAHQGYITEIKQLQKEIRITLYESAKLNPEGIPPLVAKYRRQLQFKPDKEPKFLFAPVGDIVQALTVFAKELMELVEEEGKSEKQ</sequence>
<dbReference type="InterPro" id="IPR027417">
    <property type="entry name" value="P-loop_NTPase"/>
</dbReference>
<reference evidence="12 13" key="1">
    <citation type="submission" date="2020-08" db="EMBL/GenBank/DDBJ databases">
        <title>Genome public.</title>
        <authorList>
            <person name="Liu C."/>
            <person name="Sun Q."/>
        </authorList>
    </citation>
    <scope>NUCLEOTIDE SEQUENCE [LARGE SCALE GENOMIC DNA]</scope>
    <source>
        <strain evidence="12 13">BX17</strain>
    </source>
</reference>
<name>A0A8I0A8W0_9FIRM</name>
<keyword evidence="3 9" id="KW-0227">DNA damage</keyword>
<dbReference type="Gene3D" id="3.40.50.300">
    <property type="entry name" value="P-loop containing nucleotide triphosphate hydrolases"/>
    <property type="match status" value="2"/>
</dbReference>
<dbReference type="RefSeq" id="WP_117849367.1">
    <property type="nucleotide sequence ID" value="NZ_JACOOT010000008.1"/>
</dbReference>
<keyword evidence="4 9" id="KW-0378">Hydrolase</keyword>
<evidence type="ECO:0000256" key="2">
    <source>
        <dbReference type="ARBA" id="ARBA00022741"/>
    </source>
</evidence>
<keyword evidence="2 9" id="KW-0547">Nucleotide-binding</keyword>
<dbReference type="GO" id="GO:0003678">
    <property type="term" value="F:DNA helicase activity"/>
    <property type="evidence" value="ECO:0007669"/>
    <property type="project" value="TreeGrafter"/>
</dbReference>
<dbReference type="GO" id="GO:0006355">
    <property type="term" value="P:regulation of DNA-templated transcription"/>
    <property type="evidence" value="ECO:0007669"/>
    <property type="project" value="UniProtKB-UniRule"/>
</dbReference>
<dbReference type="PROSITE" id="PS51192">
    <property type="entry name" value="HELICASE_ATP_BIND_1"/>
    <property type="match status" value="1"/>
</dbReference>
<evidence type="ECO:0000313" key="12">
    <source>
        <dbReference type="EMBL" id="MBC5650095.1"/>
    </source>
</evidence>
<dbReference type="Gene3D" id="3.40.50.11180">
    <property type="match status" value="1"/>
</dbReference>
<dbReference type="SMART" id="SM01058">
    <property type="entry name" value="CarD_TRCF"/>
    <property type="match status" value="1"/>
</dbReference>
<dbReference type="InterPro" id="IPR037235">
    <property type="entry name" value="TRCF-like_C_D7"/>
</dbReference>
<dbReference type="GO" id="GO:0016787">
    <property type="term" value="F:hydrolase activity"/>
    <property type="evidence" value="ECO:0007669"/>
    <property type="project" value="UniProtKB-KW"/>
</dbReference>
<dbReference type="CDD" id="cd17991">
    <property type="entry name" value="DEXHc_TRCF"/>
    <property type="match status" value="1"/>
</dbReference>
<dbReference type="EMBL" id="JACOOT010000008">
    <property type="protein sequence ID" value="MBC5650095.1"/>
    <property type="molecule type" value="Genomic_DNA"/>
</dbReference>
<dbReference type="InterPro" id="IPR001650">
    <property type="entry name" value="Helicase_C-like"/>
</dbReference>
<dbReference type="Pfam" id="PF03461">
    <property type="entry name" value="TRCF"/>
    <property type="match status" value="1"/>
</dbReference>
<dbReference type="Pfam" id="PF02559">
    <property type="entry name" value="CarD_TRCF_RID"/>
    <property type="match status" value="1"/>
</dbReference>
<evidence type="ECO:0000256" key="6">
    <source>
        <dbReference type="ARBA" id="ARBA00022840"/>
    </source>
</evidence>
<evidence type="ECO:0000256" key="5">
    <source>
        <dbReference type="ARBA" id="ARBA00022806"/>
    </source>
</evidence>
<dbReference type="SMART" id="SM00487">
    <property type="entry name" value="DEXDc"/>
    <property type="match status" value="1"/>
</dbReference>
<dbReference type="SMART" id="SM00490">
    <property type="entry name" value="HELICc"/>
    <property type="match status" value="1"/>
</dbReference>
<accession>A0A8I0A8W0</accession>
<dbReference type="InterPro" id="IPR005118">
    <property type="entry name" value="TRCF_C"/>
</dbReference>
<dbReference type="GO" id="GO:0005737">
    <property type="term" value="C:cytoplasm"/>
    <property type="evidence" value="ECO:0007669"/>
    <property type="project" value="UniProtKB-SubCell"/>
</dbReference>
<dbReference type="Gene3D" id="2.40.10.170">
    <property type="match status" value="1"/>
</dbReference>
<dbReference type="InterPro" id="IPR036101">
    <property type="entry name" value="CarD-like/TRCF_RID_sf"/>
</dbReference>
<dbReference type="PANTHER" id="PTHR47964:SF1">
    <property type="entry name" value="ATP-DEPENDENT DNA HELICASE HOMOLOG RECG, CHLOROPLASTIC"/>
    <property type="match status" value="1"/>
</dbReference>
<comment type="similarity">
    <text evidence="9">In the N-terminal section; belongs to the UvrB family.</text>
</comment>
<dbReference type="SMART" id="SM00982">
    <property type="entry name" value="TRCF"/>
    <property type="match status" value="1"/>
</dbReference>
<dbReference type="Gene3D" id="3.30.2060.10">
    <property type="entry name" value="Penicillin-binding protein 1b domain"/>
    <property type="match status" value="1"/>
</dbReference>
<organism evidence="12 13">
    <name type="scientific">Blautia segnis</name>
    <dbReference type="NCBI Taxonomy" id="2763030"/>
    <lineage>
        <taxon>Bacteria</taxon>
        <taxon>Bacillati</taxon>
        <taxon>Bacillota</taxon>
        <taxon>Clostridia</taxon>
        <taxon>Lachnospirales</taxon>
        <taxon>Lachnospiraceae</taxon>
        <taxon>Blautia</taxon>
    </lineage>
</organism>
<comment type="caution">
    <text evidence="12">The sequence shown here is derived from an EMBL/GenBank/DDBJ whole genome shotgun (WGS) entry which is preliminary data.</text>
</comment>
<feature type="domain" description="Helicase C-terminal" evidence="11">
    <location>
        <begin position="750"/>
        <end position="916"/>
    </location>
</feature>
<dbReference type="SUPFAM" id="SSF141259">
    <property type="entry name" value="CarD-like"/>
    <property type="match status" value="1"/>
</dbReference>
<evidence type="ECO:0000256" key="8">
    <source>
        <dbReference type="ARBA" id="ARBA00023204"/>
    </source>
</evidence>
<dbReference type="Gene3D" id="3.90.1150.50">
    <property type="entry name" value="Transcription-repair-coupling factor, D7 domain"/>
    <property type="match status" value="1"/>
</dbReference>
<dbReference type="InterPro" id="IPR041471">
    <property type="entry name" value="UvrB_inter"/>
</dbReference>
<dbReference type="PROSITE" id="PS51194">
    <property type="entry name" value="HELICASE_CTER"/>
    <property type="match status" value="1"/>
</dbReference>
<dbReference type="InterPro" id="IPR011545">
    <property type="entry name" value="DEAD/DEAH_box_helicase_dom"/>
</dbReference>
<comment type="subcellular location">
    <subcellularLocation>
        <location evidence="9">Cytoplasm</location>
    </subcellularLocation>
</comment>